<name>A0A1U7LLI2_NEOID</name>
<feature type="transmembrane region" description="Helical" evidence="2">
    <location>
        <begin position="104"/>
        <end position="129"/>
    </location>
</feature>
<evidence type="ECO:0000313" key="4">
    <source>
        <dbReference type="Proteomes" id="UP000186594"/>
    </source>
</evidence>
<keyword evidence="2" id="KW-0812">Transmembrane</keyword>
<dbReference type="STRING" id="1198029.A0A1U7LLI2"/>
<dbReference type="InterPro" id="IPR026030">
    <property type="entry name" value="Pur-cyt_permease_Fcy2/21/22"/>
</dbReference>
<sequence length="131" mass="14838">MKQHESDLESPSVEYKEIQDEKSMTEKLQHLTSKLLVEQRGIERVLPEDRTDSSLWHIVAVWWSANIGISTMSVGILGPDSRIQTQSPLDICTANIQGFWESTVLIIIFNLLSLAPVAFFATHSLWILLDC</sequence>
<dbReference type="EMBL" id="LXFE01001511">
    <property type="protein sequence ID" value="OLL23526.1"/>
    <property type="molecule type" value="Genomic_DNA"/>
</dbReference>
<keyword evidence="4" id="KW-1185">Reference proteome</keyword>
<dbReference type="GO" id="GO:0005886">
    <property type="term" value="C:plasma membrane"/>
    <property type="evidence" value="ECO:0007669"/>
    <property type="project" value="TreeGrafter"/>
</dbReference>
<evidence type="ECO:0000313" key="3">
    <source>
        <dbReference type="EMBL" id="OLL23526.1"/>
    </source>
</evidence>
<dbReference type="Gene3D" id="1.10.4160.10">
    <property type="entry name" value="Hydantoin permease"/>
    <property type="match status" value="1"/>
</dbReference>
<dbReference type="PANTHER" id="PTHR31806">
    <property type="entry name" value="PURINE-CYTOSINE PERMEASE FCY2-RELATED"/>
    <property type="match status" value="1"/>
</dbReference>
<organism evidence="3 4">
    <name type="scientific">Neolecta irregularis (strain DAH-3)</name>
    <dbReference type="NCBI Taxonomy" id="1198029"/>
    <lineage>
        <taxon>Eukaryota</taxon>
        <taxon>Fungi</taxon>
        <taxon>Dikarya</taxon>
        <taxon>Ascomycota</taxon>
        <taxon>Taphrinomycotina</taxon>
        <taxon>Neolectales</taxon>
        <taxon>Neolectaceae</taxon>
        <taxon>Neolecta</taxon>
    </lineage>
</organism>
<dbReference type="GO" id="GO:0022857">
    <property type="term" value="F:transmembrane transporter activity"/>
    <property type="evidence" value="ECO:0007669"/>
    <property type="project" value="InterPro"/>
</dbReference>
<feature type="transmembrane region" description="Helical" evidence="2">
    <location>
        <begin position="55"/>
        <end position="77"/>
    </location>
</feature>
<gene>
    <name evidence="3" type="ORF">NEOLI_001514</name>
</gene>
<protein>
    <submittedName>
        <fullName evidence="3">Purine-cytosine permease fcyB</fullName>
    </submittedName>
</protein>
<keyword evidence="1" id="KW-0813">Transport</keyword>
<accession>A0A1U7LLI2</accession>
<proteinExistence type="predicted"/>
<keyword evidence="2" id="KW-0472">Membrane</keyword>
<keyword evidence="2" id="KW-1133">Transmembrane helix</keyword>
<comment type="caution">
    <text evidence="3">The sequence shown here is derived from an EMBL/GenBank/DDBJ whole genome shotgun (WGS) entry which is preliminary data.</text>
</comment>
<dbReference type="AlphaFoldDB" id="A0A1U7LLI2"/>
<dbReference type="Proteomes" id="UP000186594">
    <property type="component" value="Unassembled WGS sequence"/>
</dbReference>
<evidence type="ECO:0000256" key="1">
    <source>
        <dbReference type="ARBA" id="ARBA00022448"/>
    </source>
</evidence>
<dbReference type="OrthoDB" id="2116389at2759"/>
<dbReference type="PANTHER" id="PTHR31806:SF1">
    <property type="entry name" value="PURINE-CYTOSINE PERMEASE FCY2-RELATED"/>
    <property type="match status" value="1"/>
</dbReference>
<evidence type="ECO:0000256" key="2">
    <source>
        <dbReference type="SAM" id="Phobius"/>
    </source>
</evidence>
<reference evidence="3 4" key="1">
    <citation type="submission" date="2016-04" db="EMBL/GenBank/DDBJ databases">
        <title>Evolutionary innovation and constraint leading to complex multicellularity in the Ascomycota.</title>
        <authorList>
            <person name="Cisse O."/>
            <person name="Nguyen A."/>
            <person name="Hewitt D.A."/>
            <person name="Jedd G."/>
            <person name="Stajich J.E."/>
        </authorList>
    </citation>
    <scope>NUCLEOTIDE SEQUENCE [LARGE SCALE GENOMIC DNA]</scope>
    <source>
        <strain evidence="3 4">DAH-3</strain>
    </source>
</reference>